<dbReference type="Pfam" id="PF13889">
    <property type="entry name" value="Chromosome_seg"/>
    <property type="match status" value="1"/>
</dbReference>
<keyword evidence="4" id="KW-1185">Reference proteome</keyword>
<evidence type="ECO:0000256" key="1">
    <source>
        <dbReference type="ARBA" id="ARBA00034497"/>
    </source>
</evidence>
<dbReference type="PANTHER" id="PTHR13199">
    <property type="entry name" value="GH03947P"/>
    <property type="match status" value="1"/>
</dbReference>
<organism evidence="4 5">
    <name type="scientific">Petromyzon marinus</name>
    <name type="common">Sea lamprey</name>
    <dbReference type="NCBI Taxonomy" id="7757"/>
    <lineage>
        <taxon>Eukaryota</taxon>
        <taxon>Metazoa</taxon>
        <taxon>Chordata</taxon>
        <taxon>Craniata</taxon>
        <taxon>Vertebrata</taxon>
        <taxon>Cyclostomata</taxon>
        <taxon>Hyperoartia</taxon>
        <taxon>Petromyzontiformes</taxon>
        <taxon>Petromyzontidae</taxon>
        <taxon>Petromyzon</taxon>
    </lineage>
</organism>
<sequence length="1000" mass="104334">MKPDGDAPPEGGEWEPEELLVALTQLVTEGRTPEASVKGRAEGPHCPQRAAGRHGTHVCNLGSEQCRLYQLTRARVLLLWRNAVPVMVEVGLRAGCCAGGERRGATCGSDAGDAEGGPCGRGSLLLERWALHLAPRRSGEGAVSEGTLLQAVRSYIHFSQLSAWLSAAHGKLNHSIFYRVCAPGEATEQDFAESPEEHVFPVPALACTRTLRVSVSALPRLPSPPAVQCRVHAPLRPAAVSSSSAVSSAGAPEPGAAAEPRGTAPRLRLDGAEEGDAESELACRAEYDRFVPEAEQQQKVVGKMVLTYIRSNGAACERCDCSRTAGCRRRECPEDAAPHRTCWPRPAGQPYRCPPEASAERRTTGSLRSALSKNYSVIATTAAGSAATAAAAEPASELAREAKESSPLGSIYQSREIISSIAQQIDLCELETSLRAVRLGAARDLRRKAESPPAPERCRPGAALDGTAAAAPPSSSWRNLKNTGDARAGTPPLTPPLTPIEAALAGDEPERWTPHGEEPAPGGASGGRGGSETPVSSRGAALPLKARVKRKLLPSPSPHRPKAAAAAAAAAAAEAARAADPCQSPPAKCGVARPGPLPLDGVRTSPRPPGGPLAPAAPTAIPALVPAASGCYLASSPGIPAGQSASCQAQPCRKAAVVTPPPQRPVSRRLLDNGAQPPLLPAAAVAFHPRTGLPAASSPVPFRKGTSGRFDLDASLLHKNGHVQSPKVVAPADEQSGREPLAPHAPCSSPRCLLGNFEECVLNARLPALGSVAGFTAELGASGLFCPRHAVLPVHVSFFSVAHDGAPSPYLGVLGLRSHGCRGYHVPRAGTIQVTLFNPNKTVVKMFVVIYDLRDMPGGHHTFLRQRTFSVPAARRAGAPAVPATPGPGPHARHGTNGAVPPAAAVGRLRSASPPKAPAAAAAPDRLSPASTPPGDAAKDRALRYLIHLRFLSSKSGKIYLHSDIRLLFSRKSMEIDSGAAYELKSYTETPQNPRYSPRL</sequence>
<proteinExistence type="inferred from homology"/>
<dbReference type="InterPro" id="IPR051506">
    <property type="entry name" value="ATOS_Transcription_Regulators"/>
</dbReference>
<dbReference type="CTD" id="56204"/>
<dbReference type="GeneID" id="116942203"/>
<dbReference type="RefSeq" id="XP_032809772.1">
    <property type="nucleotide sequence ID" value="XM_032953881.1"/>
</dbReference>
<evidence type="ECO:0000313" key="4">
    <source>
        <dbReference type="Proteomes" id="UP001318040"/>
    </source>
</evidence>
<dbReference type="AlphaFoldDB" id="A0AAJ7T1Z2"/>
<name>A0AAJ7T1Z2_PETMA</name>
<evidence type="ECO:0000259" key="3">
    <source>
        <dbReference type="SMART" id="SM01177"/>
    </source>
</evidence>
<feature type="region of interest" description="Disordered" evidence="2">
    <location>
        <begin position="875"/>
        <end position="935"/>
    </location>
</feature>
<evidence type="ECO:0000313" key="5">
    <source>
        <dbReference type="RefSeq" id="XP_032809772.1"/>
    </source>
</evidence>
<reference evidence="5" key="1">
    <citation type="submission" date="2025-08" db="UniProtKB">
        <authorList>
            <consortium name="RefSeq"/>
        </authorList>
    </citation>
    <scope>IDENTIFICATION</scope>
    <source>
        <tissue evidence="5">Sperm</tissue>
    </source>
</reference>
<feature type="compositionally biased region" description="Basic and acidic residues" evidence="2">
    <location>
        <begin position="508"/>
        <end position="518"/>
    </location>
</feature>
<evidence type="ECO:0000256" key="2">
    <source>
        <dbReference type="SAM" id="MobiDB-lite"/>
    </source>
</evidence>
<dbReference type="KEGG" id="pmrn:116942203"/>
<comment type="similarity">
    <text evidence="1">Belongs to the ATOS family.</text>
</comment>
<dbReference type="PANTHER" id="PTHR13199:SF11">
    <property type="entry name" value="PROTEIN ATOSSA"/>
    <property type="match status" value="1"/>
</dbReference>
<feature type="region of interest" description="Disordered" evidence="2">
    <location>
        <begin position="244"/>
        <end position="265"/>
    </location>
</feature>
<feature type="compositionally biased region" description="Low complexity" evidence="2">
    <location>
        <begin position="460"/>
        <end position="473"/>
    </location>
</feature>
<dbReference type="Proteomes" id="UP001318040">
    <property type="component" value="Chromosome 13"/>
</dbReference>
<dbReference type="InterPro" id="IPR025261">
    <property type="entry name" value="Atos-like_cons_dom"/>
</dbReference>
<dbReference type="InterPro" id="IPR033473">
    <property type="entry name" value="Atos-like_C"/>
</dbReference>
<accession>A0AAJ7T1Z2</accession>
<feature type="domain" description="Atos-like conserved" evidence="3">
    <location>
        <begin position="753"/>
        <end position="811"/>
    </location>
</feature>
<feature type="compositionally biased region" description="Low complexity" evidence="2">
    <location>
        <begin position="911"/>
        <end position="930"/>
    </location>
</feature>
<feature type="region of interest" description="Disordered" evidence="2">
    <location>
        <begin position="444"/>
        <end position="544"/>
    </location>
</feature>
<dbReference type="Pfam" id="PF13915">
    <property type="entry name" value="DUF4210"/>
    <property type="match status" value="1"/>
</dbReference>
<gene>
    <name evidence="5" type="primary">FAM214A</name>
</gene>
<dbReference type="SMART" id="SM01177">
    <property type="entry name" value="DUF4210"/>
    <property type="match status" value="1"/>
</dbReference>
<protein>
    <submittedName>
        <fullName evidence="5">Protein FAM214A</fullName>
    </submittedName>
</protein>